<dbReference type="OrthoDB" id="9796032at2"/>
<protein>
    <submittedName>
        <fullName evidence="2">GNAT family N-acetyltransferase</fullName>
    </submittedName>
</protein>
<organism evidence="2 3">
    <name type="scientific">Petrocella atlantisensis</name>
    <dbReference type="NCBI Taxonomy" id="2173034"/>
    <lineage>
        <taxon>Bacteria</taxon>
        <taxon>Bacillati</taxon>
        <taxon>Bacillota</taxon>
        <taxon>Clostridia</taxon>
        <taxon>Lachnospirales</taxon>
        <taxon>Vallitaleaceae</taxon>
        <taxon>Petrocella</taxon>
    </lineage>
</organism>
<dbReference type="GO" id="GO:0016747">
    <property type="term" value="F:acyltransferase activity, transferring groups other than amino-acyl groups"/>
    <property type="evidence" value="ECO:0007669"/>
    <property type="project" value="InterPro"/>
</dbReference>
<proteinExistence type="predicted"/>
<dbReference type="InterPro" id="IPR000182">
    <property type="entry name" value="GNAT_dom"/>
</dbReference>
<dbReference type="Proteomes" id="UP000279029">
    <property type="component" value="Chromosome"/>
</dbReference>
<dbReference type="CDD" id="cd04301">
    <property type="entry name" value="NAT_SF"/>
    <property type="match status" value="1"/>
</dbReference>
<dbReference type="AlphaFoldDB" id="A0A3P7NZ23"/>
<sequence>MNLSVGEYIISDDKKKLQLNIIHELLKGTYWAKDRSIQVIEKSVAHSICYGVYLEDKMVGFGRVVTDYATMYWVADIVIDEAHRGKGLGKELMNCIEANKDIEGLMGILATRDAHGLYQKYGFMQDPEKFMKKPRVE</sequence>
<feature type="domain" description="N-acetyltransferase" evidence="1">
    <location>
        <begin position="8"/>
        <end position="137"/>
    </location>
</feature>
<dbReference type="PANTHER" id="PTHR43233">
    <property type="entry name" value="FAMILY N-ACETYLTRANSFERASE, PUTATIVE (AFU_ORTHOLOGUE AFUA_6G03350)-RELATED"/>
    <property type="match status" value="1"/>
</dbReference>
<keyword evidence="3" id="KW-1185">Reference proteome</keyword>
<evidence type="ECO:0000313" key="2">
    <source>
        <dbReference type="EMBL" id="VDN46570.1"/>
    </source>
</evidence>
<dbReference type="EMBL" id="LR130778">
    <property type="protein sequence ID" value="VDN46570.1"/>
    <property type="molecule type" value="Genomic_DNA"/>
</dbReference>
<keyword evidence="2" id="KW-0808">Transferase</keyword>
<dbReference type="Pfam" id="PF13508">
    <property type="entry name" value="Acetyltransf_7"/>
    <property type="match status" value="1"/>
</dbReference>
<name>A0A3P7NZ23_9FIRM</name>
<dbReference type="RefSeq" id="WP_125136057.1">
    <property type="nucleotide sequence ID" value="NZ_LR130778.1"/>
</dbReference>
<dbReference type="PROSITE" id="PS51186">
    <property type="entry name" value="GNAT"/>
    <property type="match status" value="1"/>
</dbReference>
<gene>
    <name evidence="2" type="ORF">PATL70BA_0703</name>
</gene>
<reference evidence="2 3" key="1">
    <citation type="submission" date="2018-09" db="EMBL/GenBank/DDBJ databases">
        <authorList>
            <person name="Postec A."/>
        </authorList>
    </citation>
    <scope>NUCLEOTIDE SEQUENCE [LARGE SCALE GENOMIC DNA]</scope>
    <source>
        <strain evidence="2">70B-A</strain>
    </source>
</reference>
<accession>A0A3P7NZ23</accession>
<dbReference type="InterPro" id="IPR016181">
    <property type="entry name" value="Acyl_CoA_acyltransferase"/>
</dbReference>
<dbReference type="KEGG" id="cbar:PATL70BA_0703"/>
<dbReference type="PANTHER" id="PTHR43233:SF1">
    <property type="entry name" value="FAMILY N-ACETYLTRANSFERASE, PUTATIVE (AFU_ORTHOLOGUE AFUA_6G03350)-RELATED"/>
    <property type="match status" value="1"/>
</dbReference>
<evidence type="ECO:0000259" key="1">
    <source>
        <dbReference type="PROSITE" id="PS51186"/>
    </source>
</evidence>
<dbReference type="InterPro" id="IPR053144">
    <property type="entry name" value="Acetyltransferase_Butenolide"/>
</dbReference>
<evidence type="ECO:0000313" key="3">
    <source>
        <dbReference type="Proteomes" id="UP000279029"/>
    </source>
</evidence>
<dbReference type="Gene3D" id="3.40.630.30">
    <property type="match status" value="1"/>
</dbReference>
<dbReference type="SUPFAM" id="SSF55729">
    <property type="entry name" value="Acyl-CoA N-acyltransferases (Nat)"/>
    <property type="match status" value="1"/>
</dbReference>